<protein>
    <submittedName>
        <fullName evidence="2">Uncharacterized protein</fullName>
    </submittedName>
</protein>
<organism evidence="2 3">
    <name type="scientific">Elysia crispata</name>
    <name type="common">lettuce slug</name>
    <dbReference type="NCBI Taxonomy" id="231223"/>
    <lineage>
        <taxon>Eukaryota</taxon>
        <taxon>Metazoa</taxon>
        <taxon>Spiralia</taxon>
        <taxon>Lophotrochozoa</taxon>
        <taxon>Mollusca</taxon>
        <taxon>Gastropoda</taxon>
        <taxon>Heterobranchia</taxon>
        <taxon>Euthyneura</taxon>
        <taxon>Panpulmonata</taxon>
        <taxon>Sacoglossa</taxon>
        <taxon>Placobranchoidea</taxon>
        <taxon>Plakobranchidae</taxon>
        <taxon>Elysia</taxon>
    </lineage>
</organism>
<keyword evidence="1" id="KW-0233">DNA recombination</keyword>
<gene>
    <name evidence="2" type="ORF">RRG08_062811</name>
</gene>
<reference evidence="2" key="1">
    <citation type="journal article" date="2023" name="G3 (Bethesda)">
        <title>A reference genome for the long-term kleptoplast-retaining sea slug Elysia crispata morphotype clarki.</title>
        <authorList>
            <person name="Eastman K.E."/>
            <person name="Pendleton A.L."/>
            <person name="Shaikh M.A."/>
            <person name="Suttiyut T."/>
            <person name="Ogas R."/>
            <person name="Tomko P."/>
            <person name="Gavelis G."/>
            <person name="Widhalm J.R."/>
            <person name="Wisecaver J.H."/>
        </authorList>
    </citation>
    <scope>NUCLEOTIDE SEQUENCE</scope>
    <source>
        <strain evidence="2">ECLA1</strain>
    </source>
</reference>
<comment type="caution">
    <text evidence="2">The sequence shown here is derived from an EMBL/GenBank/DDBJ whole genome shotgun (WGS) entry which is preliminary data.</text>
</comment>
<dbReference type="InterPro" id="IPR013762">
    <property type="entry name" value="Integrase-like_cat_sf"/>
</dbReference>
<dbReference type="GO" id="GO:0015074">
    <property type="term" value="P:DNA integration"/>
    <property type="evidence" value="ECO:0007669"/>
    <property type="project" value="InterPro"/>
</dbReference>
<proteinExistence type="predicted"/>
<evidence type="ECO:0000313" key="2">
    <source>
        <dbReference type="EMBL" id="KAK3756165.1"/>
    </source>
</evidence>
<dbReference type="GO" id="GO:0003677">
    <property type="term" value="F:DNA binding"/>
    <property type="evidence" value="ECO:0007669"/>
    <property type="project" value="InterPro"/>
</dbReference>
<dbReference type="EMBL" id="JAWDGP010005543">
    <property type="protein sequence ID" value="KAK3756165.1"/>
    <property type="molecule type" value="Genomic_DNA"/>
</dbReference>
<sequence length="532" mass="59937">MAITDVPTPNKIDGTDFGIFADHPEKDLLLDYADYRTAVQQRAHSTVSKEIKSLLEVLKTLNRSGNLEIILKDPDDDRDRVCHLFRARVVNPMKALVKREGNKSASGCYNKLWALRNFLKWLEESRPIFVARNNLKLKLKSSITNVSAALVPLRASKRMRTTSINKQIEPIDVSEDLSTQKLLNSVEKASTWKNLRRVRDCIMTVLAIGSMSRLGALRNMLVDELQESHPAQEKNMFIVEVKNHKTSKTYGAAGIYFTASLKKQTERYLTERNVPSKWVFCTTSGGQLSSSQAAAIFRRLTKTTATCMRKSVAIAHRESTSEIQSAISEAMLHSMAVHRESYAAKAHQSTIYKGLKAVGSVQCLQESPSKSTIYSAPESTSEELMDEVEHEPATDELLKPHQSLAAAEPSTQDPHIINSDEPSIPQVPKGIAIRFKMPLAPVELSKWPGAYRREERVLRGMFVPSRNKLTVHQLQICFKYLGAYRRQNSVPIGLAKELRELFPDFQSAFSKTSNKIIIDKIRAWPIDDQLIF</sequence>
<name>A0AAE1D473_9GAST</name>
<accession>A0AAE1D473</accession>
<keyword evidence="3" id="KW-1185">Reference proteome</keyword>
<dbReference type="AlphaFoldDB" id="A0AAE1D473"/>
<dbReference type="Proteomes" id="UP001283361">
    <property type="component" value="Unassembled WGS sequence"/>
</dbReference>
<dbReference type="SUPFAM" id="SSF56349">
    <property type="entry name" value="DNA breaking-rejoining enzymes"/>
    <property type="match status" value="1"/>
</dbReference>
<dbReference type="InterPro" id="IPR011010">
    <property type="entry name" value="DNA_brk_join_enz"/>
</dbReference>
<evidence type="ECO:0000256" key="1">
    <source>
        <dbReference type="ARBA" id="ARBA00023172"/>
    </source>
</evidence>
<evidence type="ECO:0000313" key="3">
    <source>
        <dbReference type="Proteomes" id="UP001283361"/>
    </source>
</evidence>
<dbReference type="GO" id="GO:0006310">
    <property type="term" value="P:DNA recombination"/>
    <property type="evidence" value="ECO:0007669"/>
    <property type="project" value="UniProtKB-KW"/>
</dbReference>
<dbReference type="Gene3D" id="1.10.443.10">
    <property type="entry name" value="Intergrase catalytic core"/>
    <property type="match status" value="1"/>
</dbReference>